<sequence length="248" mass="27544">MCAIGDAIALNQSFASSRLCVLDGKVGSFRFDIDSTPLSGKQCRVYAVGFSDESMWVIRVPIHIRHLPPEMISNTVEEEASILKSLERCDFTWSPRLVGYFSGFDNPIAFPYIVSTWIRGTPLQWTENIPQCRENRDKAVAQIGRILTQLVECSQRRCNDAVSFLTGIIDRKFTPILYGKPSDIDPASCLLQRALVIQAFAATTDPIVICHEDLDSSNIIIGNDSFLTLCLARACTAGWQVDNGSYLV</sequence>
<dbReference type="InterPro" id="IPR011009">
    <property type="entry name" value="Kinase-like_dom_sf"/>
</dbReference>
<evidence type="ECO:0008006" key="3">
    <source>
        <dbReference type="Google" id="ProtNLM"/>
    </source>
</evidence>
<evidence type="ECO:0000313" key="1">
    <source>
        <dbReference type="EMBL" id="ATY62808.1"/>
    </source>
</evidence>
<organism evidence="1 2">
    <name type="scientific">Cordyceps militaris</name>
    <name type="common">Caterpillar fungus</name>
    <name type="synonym">Clavaria militaris</name>
    <dbReference type="NCBI Taxonomy" id="73501"/>
    <lineage>
        <taxon>Eukaryota</taxon>
        <taxon>Fungi</taxon>
        <taxon>Dikarya</taxon>
        <taxon>Ascomycota</taxon>
        <taxon>Pezizomycotina</taxon>
        <taxon>Sordariomycetes</taxon>
        <taxon>Hypocreomycetidae</taxon>
        <taxon>Hypocreales</taxon>
        <taxon>Cordycipitaceae</taxon>
        <taxon>Cordyceps</taxon>
    </lineage>
</organism>
<reference evidence="1 2" key="1">
    <citation type="journal article" date="2017" name="BMC Genomics">
        <title>Chromosome level assembly and secondary metabolite potential of the parasitic fungus Cordyceps militaris.</title>
        <authorList>
            <person name="Kramer G.J."/>
            <person name="Nodwell J.R."/>
        </authorList>
    </citation>
    <scope>NUCLEOTIDE SEQUENCE [LARGE SCALE GENOMIC DNA]</scope>
    <source>
        <strain evidence="1 2">ATCC 34164</strain>
    </source>
</reference>
<proteinExistence type="predicted"/>
<protein>
    <recommendedName>
        <fullName evidence="3">Aminoglycoside phosphotransferase domain-containing protein</fullName>
    </recommendedName>
</protein>
<dbReference type="PANTHER" id="PTHR21310">
    <property type="entry name" value="AMINOGLYCOSIDE PHOSPHOTRANSFERASE-RELATED-RELATED"/>
    <property type="match status" value="1"/>
</dbReference>
<dbReference type="Proteomes" id="UP000323067">
    <property type="component" value="Chromosome vii"/>
</dbReference>
<dbReference type="SUPFAM" id="SSF56112">
    <property type="entry name" value="Protein kinase-like (PK-like)"/>
    <property type="match status" value="1"/>
</dbReference>
<dbReference type="InterPro" id="IPR051678">
    <property type="entry name" value="AGP_Transferase"/>
</dbReference>
<dbReference type="EMBL" id="CP023324">
    <property type="protein sequence ID" value="ATY62808.1"/>
    <property type="molecule type" value="Genomic_DNA"/>
</dbReference>
<dbReference type="PANTHER" id="PTHR21310:SF15">
    <property type="entry name" value="AMINOGLYCOSIDE PHOSPHOTRANSFERASE DOMAIN-CONTAINING PROTEIN"/>
    <property type="match status" value="1"/>
</dbReference>
<accession>A0A2H4SI73</accession>
<evidence type="ECO:0000313" key="2">
    <source>
        <dbReference type="Proteomes" id="UP000323067"/>
    </source>
</evidence>
<name>A0A2H4SI73_CORMI</name>
<dbReference type="VEuPathDB" id="FungiDB:A9K55_007064"/>
<gene>
    <name evidence="1" type="ORF">A9K55_007064</name>
</gene>
<dbReference type="AlphaFoldDB" id="A0A2H4SI73"/>